<keyword evidence="1" id="KW-1133">Transmembrane helix</keyword>
<evidence type="ECO:0000256" key="1">
    <source>
        <dbReference type="SAM" id="Phobius"/>
    </source>
</evidence>
<organism evidence="2 3">
    <name type="scientific">Polaromonas vacuolata</name>
    <dbReference type="NCBI Taxonomy" id="37448"/>
    <lineage>
        <taxon>Bacteria</taxon>
        <taxon>Pseudomonadati</taxon>
        <taxon>Pseudomonadota</taxon>
        <taxon>Betaproteobacteria</taxon>
        <taxon>Burkholderiales</taxon>
        <taxon>Comamonadaceae</taxon>
        <taxon>Polaromonas</taxon>
    </lineage>
</organism>
<reference evidence="2 3" key="1">
    <citation type="submission" date="2020-04" db="EMBL/GenBank/DDBJ databases">
        <title>Complete genome of a Psychrophilic, Marine, Gas Vacuolate Bacterium Polaromonas vacuolata KCTC 22033T.</title>
        <authorList>
            <person name="Hwang K."/>
            <person name="Kim K.M."/>
        </authorList>
    </citation>
    <scope>NUCLEOTIDE SEQUENCE [LARGE SCALE GENOMIC DNA]</scope>
    <source>
        <strain evidence="2 3">KCTC 22033</strain>
    </source>
</reference>
<feature type="transmembrane region" description="Helical" evidence="1">
    <location>
        <begin position="20"/>
        <end position="39"/>
    </location>
</feature>
<name>A0A6H2H7N0_9BURK</name>
<dbReference type="Pfam" id="PF07963">
    <property type="entry name" value="N_methyl"/>
    <property type="match status" value="1"/>
</dbReference>
<dbReference type="InterPro" id="IPR012902">
    <property type="entry name" value="N_methyl_site"/>
</dbReference>
<keyword evidence="3" id="KW-1185">Reference proteome</keyword>
<dbReference type="InterPro" id="IPR032092">
    <property type="entry name" value="PilW"/>
</dbReference>
<evidence type="ECO:0000313" key="3">
    <source>
        <dbReference type="Proteomes" id="UP000502041"/>
    </source>
</evidence>
<proteinExistence type="predicted"/>
<dbReference type="NCBIfam" id="TIGR02532">
    <property type="entry name" value="IV_pilin_GFxxxE"/>
    <property type="match status" value="1"/>
</dbReference>
<dbReference type="GO" id="GO:0043683">
    <property type="term" value="P:type IV pilus assembly"/>
    <property type="evidence" value="ECO:0007669"/>
    <property type="project" value="InterPro"/>
</dbReference>
<dbReference type="Pfam" id="PF16074">
    <property type="entry name" value="PilW"/>
    <property type="match status" value="1"/>
</dbReference>
<dbReference type="AlphaFoldDB" id="A0A6H2H7N0"/>
<protein>
    <recommendedName>
        <fullName evidence="4">Prepilin-type N-terminal cleavage/methylation domain-containing protein</fullName>
    </recommendedName>
</protein>
<gene>
    <name evidence="2" type="ORF">HC248_01123</name>
</gene>
<dbReference type="EMBL" id="CP051461">
    <property type="protein sequence ID" value="QJC55840.1"/>
    <property type="molecule type" value="Genomic_DNA"/>
</dbReference>
<dbReference type="Proteomes" id="UP000502041">
    <property type="component" value="Chromosome"/>
</dbReference>
<keyword evidence="1" id="KW-0472">Membrane</keyword>
<keyword evidence="1" id="KW-0812">Transmembrane</keyword>
<dbReference type="RefSeq" id="WP_168923689.1">
    <property type="nucleotide sequence ID" value="NZ_CP051461.1"/>
</dbReference>
<sequence length="341" mass="37019">MTEQVRPFAKKERGFSLIELMIALVINLALVIAAANLYLDSSNTRRALAEQQSVDESGQFALDMIGRVLVNAGFYPAIRALDTGRERLQVDVYTNVVAGAPVAFDSGVFGCSAMRFQGEGCVAHPSSSITADTLVVNYFTNDAMGSKIGQRMDCAGGNVGLSAENIDRLDNNASAATYSSNNLGRTAKTPLWVSARFTLNPVTFNQDGQSIKTASLACSGNRASAYMPAINGIEDLQFRYGVFADPETRQATAFYSASQMDVLANLEIDAQTRNAWSRVSSVEVCLLARGLSPTKLTSSPNAVSTYIDCKGMRVTTKDNFIRRVYRKIFALRNNLTQTLIH</sequence>
<evidence type="ECO:0000313" key="2">
    <source>
        <dbReference type="EMBL" id="QJC55840.1"/>
    </source>
</evidence>
<evidence type="ECO:0008006" key="4">
    <source>
        <dbReference type="Google" id="ProtNLM"/>
    </source>
</evidence>
<accession>A0A6H2H7N0</accession>
<dbReference type="KEGG" id="pvac:HC248_01123"/>